<feature type="modified residue" description="4-aspartylphosphate" evidence="1">
    <location>
        <position position="56"/>
    </location>
</feature>
<sequence length="231" mass="26488">MSTKEKTILLVEDDFLNRRLSKKTLIENGYIVLEAKNAKETIEILKKETVDVAVLDINLGENEQNGITLGQQIKNQYSIPFIYLTAYENPEIINEAILTSPYSYLTKPFKNIDLITSIEIAAKQSALKIKQSPKILVKDQEYNVEISTEDINFIESEGNYILFHTDCKIYKTRSTIKNIMEILSESTFIQTHRAYVVNKTKIEKFNIKSLVIKNVTIPVSKSYLSNFNTGY</sequence>
<dbReference type="InterPro" id="IPR046947">
    <property type="entry name" value="LytR-like"/>
</dbReference>
<evidence type="ECO:0000313" key="4">
    <source>
        <dbReference type="EMBL" id="NMH24659.1"/>
    </source>
</evidence>
<dbReference type="Proteomes" id="UP000767947">
    <property type="component" value="Unassembled WGS sequence"/>
</dbReference>
<dbReference type="SUPFAM" id="SSF52172">
    <property type="entry name" value="CheY-like"/>
    <property type="match status" value="1"/>
</dbReference>
<dbReference type="PROSITE" id="PS50110">
    <property type="entry name" value="RESPONSE_REGULATORY"/>
    <property type="match status" value="1"/>
</dbReference>
<accession>A0ABX1QU12</accession>
<reference evidence="4 5" key="1">
    <citation type="submission" date="2020-02" db="EMBL/GenBank/DDBJ databases">
        <title>Flavobacterium sp. genome.</title>
        <authorList>
            <person name="Jung H.S."/>
            <person name="Baek J.H."/>
            <person name="Jeon C.O."/>
        </authorList>
    </citation>
    <scope>NUCLEOTIDE SEQUENCE [LARGE SCALE GENOMIC DNA]</scope>
    <source>
        <strain evidence="4 5">SE-s27</strain>
    </source>
</reference>
<dbReference type="SMART" id="SM00448">
    <property type="entry name" value="REC"/>
    <property type="match status" value="1"/>
</dbReference>
<dbReference type="Pfam" id="PF00072">
    <property type="entry name" value="Response_reg"/>
    <property type="match status" value="1"/>
</dbReference>
<dbReference type="InterPro" id="IPR001789">
    <property type="entry name" value="Sig_transdc_resp-reg_receiver"/>
</dbReference>
<keyword evidence="1" id="KW-0597">Phosphoprotein</keyword>
<dbReference type="Gene3D" id="2.40.50.1020">
    <property type="entry name" value="LytTr DNA-binding domain"/>
    <property type="match status" value="1"/>
</dbReference>
<organism evidence="4 5">
    <name type="scientific">Flavobacterium solisilvae</name>
    <dbReference type="NCBI Taxonomy" id="1852019"/>
    <lineage>
        <taxon>Bacteria</taxon>
        <taxon>Pseudomonadati</taxon>
        <taxon>Bacteroidota</taxon>
        <taxon>Flavobacteriia</taxon>
        <taxon>Flavobacteriales</taxon>
        <taxon>Flavobacteriaceae</taxon>
        <taxon>Flavobacterium</taxon>
    </lineage>
</organism>
<name>A0ABX1QU12_9FLAO</name>
<comment type="caution">
    <text evidence="4">The sequence shown here is derived from an EMBL/GenBank/DDBJ whole genome shotgun (WGS) entry which is preliminary data.</text>
</comment>
<feature type="domain" description="Response regulatory" evidence="2">
    <location>
        <begin position="7"/>
        <end position="122"/>
    </location>
</feature>
<evidence type="ECO:0000259" key="3">
    <source>
        <dbReference type="PROSITE" id="PS50930"/>
    </source>
</evidence>
<dbReference type="SMART" id="SM00850">
    <property type="entry name" value="LytTR"/>
    <property type="match status" value="1"/>
</dbReference>
<dbReference type="Pfam" id="PF04397">
    <property type="entry name" value="LytTR"/>
    <property type="match status" value="1"/>
</dbReference>
<keyword evidence="5" id="KW-1185">Reference proteome</keyword>
<dbReference type="PANTHER" id="PTHR37299:SF1">
    <property type="entry name" value="STAGE 0 SPORULATION PROTEIN A HOMOLOG"/>
    <property type="match status" value="1"/>
</dbReference>
<gene>
    <name evidence="4" type="ORF">G6042_05185</name>
</gene>
<protein>
    <submittedName>
        <fullName evidence="4">Response regulator transcription factor</fullName>
    </submittedName>
</protein>
<proteinExistence type="predicted"/>
<evidence type="ECO:0000259" key="2">
    <source>
        <dbReference type="PROSITE" id="PS50110"/>
    </source>
</evidence>
<dbReference type="EMBL" id="JAAMPT010000202">
    <property type="protein sequence ID" value="NMH24659.1"/>
    <property type="molecule type" value="Genomic_DNA"/>
</dbReference>
<dbReference type="InterPro" id="IPR011006">
    <property type="entry name" value="CheY-like_superfamily"/>
</dbReference>
<dbReference type="Gene3D" id="3.40.50.2300">
    <property type="match status" value="1"/>
</dbReference>
<evidence type="ECO:0000313" key="5">
    <source>
        <dbReference type="Proteomes" id="UP000767947"/>
    </source>
</evidence>
<dbReference type="PANTHER" id="PTHR37299">
    <property type="entry name" value="TRANSCRIPTIONAL REGULATOR-RELATED"/>
    <property type="match status" value="1"/>
</dbReference>
<evidence type="ECO:0000256" key="1">
    <source>
        <dbReference type="PROSITE-ProRule" id="PRU00169"/>
    </source>
</evidence>
<dbReference type="PROSITE" id="PS50930">
    <property type="entry name" value="HTH_LYTTR"/>
    <property type="match status" value="1"/>
</dbReference>
<feature type="domain" description="HTH LytTR-type" evidence="3">
    <location>
        <begin position="135"/>
        <end position="231"/>
    </location>
</feature>
<dbReference type="RefSeq" id="WP_169523243.1">
    <property type="nucleotide sequence ID" value="NZ_JAAMPT010000202.1"/>
</dbReference>
<dbReference type="InterPro" id="IPR007492">
    <property type="entry name" value="LytTR_DNA-bd_dom"/>
</dbReference>